<dbReference type="Proteomes" id="UP000000689">
    <property type="component" value="Chromosome 3"/>
</dbReference>
<dbReference type="RefSeq" id="XP_003669317.1">
    <property type="nucleotide sequence ID" value="XM_003669269.1"/>
</dbReference>
<sequence length="204" mass="23391">MLSADVDKVLSLELPSSTELDWSPLALLEEKKRDLNMKIKELLSTIHERQFQSFDDYFLMHYHKYELTANTEPCVDETSVVEEDEHKNPMMIDTSDLQKNRVTAGLSMDSIIPDMVQRRSAKSIVKDNEEISGKIRKLKHIPSLPSVVVPKIRKPYRISDTLLPGNAKSKLEHDTTLLYPINNPVSLEEVFSNDKIKLLLSKFP</sequence>
<dbReference type="OMA" id="HENHEWI"/>
<evidence type="ECO:0000313" key="2">
    <source>
        <dbReference type="Proteomes" id="UP000000689"/>
    </source>
</evidence>
<organism evidence="1 2">
    <name type="scientific">Naumovozyma dairenensis (strain ATCC 10597 / BCRC 20456 / CBS 421 / NBRC 0211 / NRRL Y-12639)</name>
    <name type="common">Saccharomyces dairenensis</name>
    <dbReference type="NCBI Taxonomy" id="1071378"/>
    <lineage>
        <taxon>Eukaryota</taxon>
        <taxon>Fungi</taxon>
        <taxon>Dikarya</taxon>
        <taxon>Ascomycota</taxon>
        <taxon>Saccharomycotina</taxon>
        <taxon>Saccharomycetes</taxon>
        <taxon>Saccharomycetales</taxon>
        <taxon>Saccharomycetaceae</taxon>
        <taxon>Naumovozyma</taxon>
    </lineage>
</organism>
<keyword evidence="2" id="KW-1185">Reference proteome</keyword>
<dbReference type="OrthoDB" id="10592818at2759"/>
<dbReference type="KEGG" id="ndi:NDAI_0C04140"/>
<name>G0W8G3_NAUDC</name>
<dbReference type="HOGENOM" id="CLU_1343580_0_0_1"/>
<proteinExistence type="predicted"/>
<dbReference type="GeneID" id="11494697"/>
<evidence type="ECO:0000313" key="1">
    <source>
        <dbReference type="EMBL" id="CCD24074.1"/>
    </source>
</evidence>
<gene>
    <name evidence="1" type="primary">NDAI0C04140</name>
    <name evidence="1" type="ordered locus">NDAI_0C04140</name>
</gene>
<protein>
    <submittedName>
        <fullName evidence="1">Uncharacterized protein</fullName>
    </submittedName>
</protein>
<dbReference type="AlphaFoldDB" id="G0W8G3"/>
<dbReference type="EMBL" id="HE580269">
    <property type="protein sequence ID" value="CCD24074.1"/>
    <property type="molecule type" value="Genomic_DNA"/>
</dbReference>
<accession>G0W8G3</accession>
<reference evidence="1 2" key="1">
    <citation type="journal article" date="2011" name="Proc. Natl. Acad. Sci. U.S.A.">
        <title>Evolutionary erosion of yeast sex chromosomes by mating-type switching accidents.</title>
        <authorList>
            <person name="Gordon J.L."/>
            <person name="Armisen D."/>
            <person name="Proux-Wera E."/>
            <person name="Oheigeartaigh S.S."/>
            <person name="Byrne K.P."/>
            <person name="Wolfe K.H."/>
        </authorList>
    </citation>
    <scope>NUCLEOTIDE SEQUENCE [LARGE SCALE GENOMIC DNA]</scope>
    <source>
        <strain evidence="2">ATCC 10597 / BCRC 20456 / CBS 421 / NBRC 0211 / NRRL Y-12639</strain>
    </source>
</reference>